<dbReference type="GO" id="GO:0051537">
    <property type="term" value="F:2 iron, 2 sulfur cluster binding"/>
    <property type="evidence" value="ECO:0007669"/>
    <property type="project" value="UniProtKB-KW"/>
</dbReference>
<dbReference type="InterPro" id="IPR039261">
    <property type="entry name" value="FNR_nucleotide-bd"/>
</dbReference>
<keyword evidence="4" id="KW-0479">Metal-binding</keyword>
<dbReference type="GO" id="GO:0016491">
    <property type="term" value="F:oxidoreductase activity"/>
    <property type="evidence" value="ECO:0007669"/>
    <property type="project" value="UniProtKB-KW"/>
</dbReference>
<dbReference type="PROSITE" id="PS51085">
    <property type="entry name" value="2FE2S_FER_2"/>
    <property type="match status" value="1"/>
</dbReference>
<dbReference type="STRING" id="502025.Hoch_3231"/>
<keyword evidence="3" id="KW-0001">2Fe-2S</keyword>
<sequence length="420" mass="43918">MAQIGRDARMVLDGCLGRTPDPLVRRPSRPGQPATARGARVLRVSEVVRETADAISFVLEDPAGRAISFQPGQFFTLLLDVGGRSYRRAYSACSSHRDTARVRLAVKRVAGGRVSEHLIEHLRAGQLVRVLGPSGQFVCAPRADAARHIVLIGGGSGITPLLAIAEAVLAGEPGSRVSLIYGNRSAADIVLRARLEALAAAYPARFALRHVLEQAPAPADAPAHDAGERGQLSGEVLSRVLAGCERPDRGGDDDGHASDGDGDEGGDRPLPRSYYLCGPAPMLAAARAVLEARGVVAGDIHEERFTQPHLRRQDAAQATGGRVRIAMAAGDSVSAGVHEFEVGAGQSVLDAALAAGVSLPFSCTMGGCGACKLRRRAGDLLMEEPNCLSTDERAAGYVLSCVGRPSGPVELSLGDAEETQ</sequence>
<keyword evidence="2" id="KW-0285">Flavoprotein</keyword>
<dbReference type="AlphaFoldDB" id="D0LTN9"/>
<keyword evidence="7" id="KW-0408">Iron</keyword>
<proteinExistence type="predicted"/>
<accession>D0LTN9</accession>
<name>D0LTN9_HALO1</name>
<dbReference type="PROSITE" id="PS51384">
    <property type="entry name" value="FAD_FR"/>
    <property type="match status" value="1"/>
</dbReference>
<evidence type="ECO:0000256" key="1">
    <source>
        <dbReference type="ARBA" id="ARBA00001974"/>
    </source>
</evidence>
<evidence type="ECO:0000313" key="12">
    <source>
        <dbReference type="EMBL" id="ACY15733.1"/>
    </source>
</evidence>
<comment type="cofactor">
    <cofactor evidence="1">
        <name>FAD</name>
        <dbReference type="ChEBI" id="CHEBI:57692"/>
    </cofactor>
</comment>
<dbReference type="KEGG" id="hoh:Hoch_3231"/>
<evidence type="ECO:0000256" key="6">
    <source>
        <dbReference type="ARBA" id="ARBA00023002"/>
    </source>
</evidence>
<evidence type="ECO:0000313" key="13">
    <source>
        <dbReference type="Proteomes" id="UP000001880"/>
    </source>
</evidence>
<reference evidence="12 13" key="1">
    <citation type="journal article" date="2010" name="Stand. Genomic Sci.">
        <title>Complete genome sequence of Haliangium ochraceum type strain (SMP-2).</title>
        <authorList>
            <consortium name="US DOE Joint Genome Institute (JGI-PGF)"/>
            <person name="Ivanova N."/>
            <person name="Daum C."/>
            <person name="Lang E."/>
            <person name="Abt B."/>
            <person name="Kopitz M."/>
            <person name="Saunders E."/>
            <person name="Lapidus A."/>
            <person name="Lucas S."/>
            <person name="Glavina Del Rio T."/>
            <person name="Nolan M."/>
            <person name="Tice H."/>
            <person name="Copeland A."/>
            <person name="Cheng J.F."/>
            <person name="Chen F."/>
            <person name="Bruce D."/>
            <person name="Goodwin L."/>
            <person name="Pitluck S."/>
            <person name="Mavromatis K."/>
            <person name="Pati A."/>
            <person name="Mikhailova N."/>
            <person name="Chen A."/>
            <person name="Palaniappan K."/>
            <person name="Land M."/>
            <person name="Hauser L."/>
            <person name="Chang Y.J."/>
            <person name="Jeffries C.D."/>
            <person name="Detter J.C."/>
            <person name="Brettin T."/>
            <person name="Rohde M."/>
            <person name="Goker M."/>
            <person name="Bristow J."/>
            <person name="Markowitz V."/>
            <person name="Eisen J.A."/>
            <person name="Hugenholtz P."/>
            <person name="Kyrpides N.C."/>
            <person name="Klenk H.P."/>
        </authorList>
    </citation>
    <scope>NUCLEOTIDE SEQUENCE [LARGE SCALE GENOMIC DNA]</scope>
    <source>
        <strain evidence="13">DSM 14365 / CIP 107738 / JCM 11303 / AJ 13395 / SMP-2</strain>
    </source>
</reference>
<dbReference type="Pfam" id="PF00970">
    <property type="entry name" value="FAD_binding_6"/>
    <property type="match status" value="1"/>
</dbReference>
<dbReference type="InterPro" id="IPR017927">
    <property type="entry name" value="FAD-bd_FR_type"/>
</dbReference>
<feature type="region of interest" description="Disordered" evidence="9">
    <location>
        <begin position="244"/>
        <end position="271"/>
    </location>
</feature>
<dbReference type="GO" id="GO:0046872">
    <property type="term" value="F:metal ion binding"/>
    <property type="evidence" value="ECO:0007669"/>
    <property type="project" value="UniProtKB-KW"/>
</dbReference>
<dbReference type="InterPro" id="IPR017938">
    <property type="entry name" value="Riboflavin_synthase-like_b-brl"/>
</dbReference>
<evidence type="ECO:0000256" key="7">
    <source>
        <dbReference type="ARBA" id="ARBA00023004"/>
    </source>
</evidence>
<evidence type="ECO:0000256" key="9">
    <source>
        <dbReference type="SAM" id="MobiDB-lite"/>
    </source>
</evidence>
<dbReference type="SUPFAM" id="SSF63380">
    <property type="entry name" value="Riboflavin synthase domain-like"/>
    <property type="match status" value="1"/>
</dbReference>
<dbReference type="PRINTS" id="PR00406">
    <property type="entry name" value="CYTB5RDTASE"/>
</dbReference>
<dbReference type="Gene3D" id="3.10.20.30">
    <property type="match status" value="1"/>
</dbReference>
<dbReference type="InterPro" id="IPR050415">
    <property type="entry name" value="MRET"/>
</dbReference>
<dbReference type="CDD" id="cd06214">
    <property type="entry name" value="PA_degradation_oxidoreductase_like"/>
    <property type="match status" value="1"/>
</dbReference>
<keyword evidence="6" id="KW-0560">Oxidoreductase</keyword>
<dbReference type="HOGENOM" id="CLU_003827_14_1_7"/>
<evidence type="ECO:0000256" key="3">
    <source>
        <dbReference type="ARBA" id="ARBA00022714"/>
    </source>
</evidence>
<keyword evidence="5" id="KW-0274">FAD</keyword>
<dbReference type="InterPro" id="IPR001433">
    <property type="entry name" value="OxRdtase_FAD/NAD-bd"/>
</dbReference>
<dbReference type="InterPro" id="IPR001709">
    <property type="entry name" value="Flavoprot_Pyr_Nucl_cyt_Rdtase"/>
</dbReference>
<dbReference type="SUPFAM" id="SSF52343">
    <property type="entry name" value="Ferredoxin reductase-like, C-terminal NADP-linked domain"/>
    <property type="match status" value="1"/>
</dbReference>
<organism evidence="12 13">
    <name type="scientific">Haliangium ochraceum (strain DSM 14365 / JCM 11303 / SMP-2)</name>
    <dbReference type="NCBI Taxonomy" id="502025"/>
    <lineage>
        <taxon>Bacteria</taxon>
        <taxon>Pseudomonadati</taxon>
        <taxon>Myxococcota</taxon>
        <taxon>Polyangia</taxon>
        <taxon>Haliangiales</taxon>
        <taxon>Kofleriaceae</taxon>
        <taxon>Haliangium</taxon>
    </lineage>
</organism>
<dbReference type="eggNOG" id="COG1018">
    <property type="taxonomic scope" value="Bacteria"/>
</dbReference>
<keyword evidence="8" id="KW-0411">Iron-sulfur</keyword>
<dbReference type="Proteomes" id="UP000001880">
    <property type="component" value="Chromosome"/>
</dbReference>
<feature type="domain" description="2Fe-2S ferredoxin-type" evidence="10">
    <location>
        <begin position="323"/>
        <end position="419"/>
    </location>
</feature>
<dbReference type="Gene3D" id="2.40.30.10">
    <property type="entry name" value="Translation factors"/>
    <property type="match status" value="1"/>
</dbReference>
<dbReference type="PANTHER" id="PTHR47354:SF8">
    <property type="entry name" value="1,2-PHENYLACETYL-COA EPOXIDASE, SUBUNIT E"/>
    <property type="match status" value="1"/>
</dbReference>
<dbReference type="SUPFAM" id="SSF54292">
    <property type="entry name" value="2Fe-2S ferredoxin-like"/>
    <property type="match status" value="1"/>
</dbReference>
<dbReference type="InterPro" id="IPR006058">
    <property type="entry name" value="2Fe2S_fd_BS"/>
</dbReference>
<evidence type="ECO:0000256" key="8">
    <source>
        <dbReference type="ARBA" id="ARBA00023014"/>
    </source>
</evidence>
<dbReference type="Gene3D" id="3.40.50.80">
    <property type="entry name" value="Nucleotide-binding domain of ferredoxin-NADP reductase (FNR) module"/>
    <property type="match status" value="1"/>
</dbReference>
<dbReference type="PRINTS" id="PR00371">
    <property type="entry name" value="FPNCR"/>
</dbReference>
<dbReference type="EMBL" id="CP001804">
    <property type="protein sequence ID" value="ACY15733.1"/>
    <property type="molecule type" value="Genomic_DNA"/>
</dbReference>
<dbReference type="PROSITE" id="PS00197">
    <property type="entry name" value="2FE2S_FER_1"/>
    <property type="match status" value="1"/>
</dbReference>
<gene>
    <name evidence="12" type="ordered locus">Hoch_3231</name>
</gene>
<dbReference type="InterPro" id="IPR036010">
    <property type="entry name" value="2Fe-2S_ferredoxin-like_sf"/>
</dbReference>
<evidence type="ECO:0000256" key="4">
    <source>
        <dbReference type="ARBA" id="ARBA00022723"/>
    </source>
</evidence>
<dbReference type="PANTHER" id="PTHR47354">
    <property type="entry name" value="NADH OXIDOREDUCTASE HCR"/>
    <property type="match status" value="1"/>
</dbReference>
<dbReference type="CDD" id="cd00207">
    <property type="entry name" value="fer2"/>
    <property type="match status" value="1"/>
</dbReference>
<keyword evidence="13" id="KW-1185">Reference proteome</keyword>
<dbReference type="InterPro" id="IPR001041">
    <property type="entry name" value="2Fe-2S_ferredoxin-type"/>
</dbReference>
<feature type="domain" description="FAD-binding FR-type" evidence="11">
    <location>
        <begin position="37"/>
        <end position="140"/>
    </location>
</feature>
<evidence type="ECO:0000256" key="2">
    <source>
        <dbReference type="ARBA" id="ARBA00022630"/>
    </source>
</evidence>
<evidence type="ECO:0000259" key="11">
    <source>
        <dbReference type="PROSITE" id="PS51384"/>
    </source>
</evidence>
<evidence type="ECO:0000256" key="5">
    <source>
        <dbReference type="ARBA" id="ARBA00022827"/>
    </source>
</evidence>
<evidence type="ECO:0000259" key="10">
    <source>
        <dbReference type="PROSITE" id="PS51085"/>
    </source>
</evidence>
<dbReference type="InterPro" id="IPR012675">
    <property type="entry name" value="Beta-grasp_dom_sf"/>
</dbReference>
<protein>
    <submittedName>
        <fullName evidence="12">Oxidoreductase FAD-binding domain protein</fullName>
    </submittedName>
</protein>
<dbReference type="GO" id="GO:0050660">
    <property type="term" value="F:flavin adenine dinucleotide binding"/>
    <property type="evidence" value="ECO:0007669"/>
    <property type="project" value="TreeGrafter"/>
</dbReference>
<dbReference type="Pfam" id="PF00175">
    <property type="entry name" value="NAD_binding_1"/>
    <property type="match status" value="1"/>
</dbReference>
<dbReference type="InterPro" id="IPR008333">
    <property type="entry name" value="Cbr1-like_FAD-bd_dom"/>
</dbReference>
<feature type="compositionally biased region" description="Basic and acidic residues" evidence="9">
    <location>
        <begin position="245"/>
        <end position="270"/>
    </location>
</feature>
<dbReference type="Pfam" id="PF00111">
    <property type="entry name" value="Fer2"/>
    <property type="match status" value="1"/>
</dbReference>